<organism evidence="8">
    <name type="scientific">freshwater metagenome</name>
    <dbReference type="NCBI Taxonomy" id="449393"/>
    <lineage>
        <taxon>unclassified sequences</taxon>
        <taxon>metagenomes</taxon>
        <taxon>ecological metagenomes</taxon>
    </lineage>
</organism>
<accession>A0A6J7D8V6</accession>
<evidence type="ECO:0000313" key="8">
    <source>
        <dbReference type="EMBL" id="CAB4865405.1"/>
    </source>
</evidence>
<keyword evidence="5 6" id="KW-0472">Membrane</keyword>
<protein>
    <submittedName>
        <fullName evidence="8">Unannotated protein</fullName>
    </submittedName>
</protein>
<dbReference type="EMBL" id="CAFBLI010000038">
    <property type="protein sequence ID" value="CAB4865405.1"/>
    <property type="molecule type" value="Genomic_DNA"/>
</dbReference>
<evidence type="ECO:0000256" key="5">
    <source>
        <dbReference type="ARBA" id="ARBA00023136"/>
    </source>
</evidence>
<gene>
    <name evidence="8" type="ORF">UFOPK3306_00652</name>
</gene>
<name>A0A6J7D8V6_9ZZZZ</name>
<proteinExistence type="predicted"/>
<dbReference type="Pfam" id="PF00482">
    <property type="entry name" value="T2SSF"/>
    <property type="match status" value="1"/>
</dbReference>
<evidence type="ECO:0000256" key="2">
    <source>
        <dbReference type="ARBA" id="ARBA00022475"/>
    </source>
</evidence>
<dbReference type="InterPro" id="IPR018076">
    <property type="entry name" value="T2SS_GspF_dom"/>
</dbReference>
<keyword evidence="4 6" id="KW-1133">Transmembrane helix</keyword>
<comment type="subcellular location">
    <subcellularLocation>
        <location evidence="1">Cell membrane</location>
        <topology evidence="1">Multi-pass membrane protein</topology>
    </subcellularLocation>
</comment>
<dbReference type="AlphaFoldDB" id="A0A6J7D8V6"/>
<feature type="domain" description="Type II secretion system protein GspF" evidence="7">
    <location>
        <begin position="98"/>
        <end position="227"/>
    </location>
</feature>
<sequence length="242" mass="27580">MHRANEIQKNFSSSQGAVQLNQVFKKAVPLERFAWSLLGILVCELGYLLSFSLAPFSIYKFGLFAVLGALIGDRAKRKNKSNESKKRILQIRRDFPYFAENLSLCITAGLSPTMSIKAILENDLSDSEQRTLFIELKKFLSDIDQGNSATFALDRFAERINLPEIYRFVDLLIVTMERGTPLAEVLRQQAFDLREAQRREFLDLGSKAEVKMMVPVVFLILPVSILFALWPSLYQLNQMSAF</sequence>
<dbReference type="PANTHER" id="PTHR35007">
    <property type="entry name" value="INTEGRAL MEMBRANE PROTEIN-RELATED"/>
    <property type="match status" value="1"/>
</dbReference>
<dbReference type="PANTHER" id="PTHR35007:SF2">
    <property type="entry name" value="PILUS ASSEMBLE PROTEIN"/>
    <property type="match status" value="1"/>
</dbReference>
<evidence type="ECO:0000256" key="4">
    <source>
        <dbReference type="ARBA" id="ARBA00022989"/>
    </source>
</evidence>
<feature type="transmembrane region" description="Helical" evidence="6">
    <location>
        <begin position="212"/>
        <end position="233"/>
    </location>
</feature>
<dbReference type="GO" id="GO:0005886">
    <property type="term" value="C:plasma membrane"/>
    <property type="evidence" value="ECO:0007669"/>
    <property type="project" value="UniProtKB-SubCell"/>
</dbReference>
<keyword evidence="2" id="KW-1003">Cell membrane</keyword>
<evidence type="ECO:0000256" key="3">
    <source>
        <dbReference type="ARBA" id="ARBA00022692"/>
    </source>
</evidence>
<reference evidence="8" key="1">
    <citation type="submission" date="2020-05" db="EMBL/GenBank/DDBJ databases">
        <authorList>
            <person name="Chiriac C."/>
            <person name="Salcher M."/>
            <person name="Ghai R."/>
            <person name="Kavagutti S V."/>
        </authorList>
    </citation>
    <scope>NUCLEOTIDE SEQUENCE</scope>
</reference>
<evidence type="ECO:0000256" key="6">
    <source>
        <dbReference type="SAM" id="Phobius"/>
    </source>
</evidence>
<evidence type="ECO:0000259" key="7">
    <source>
        <dbReference type="Pfam" id="PF00482"/>
    </source>
</evidence>
<feature type="transmembrane region" description="Helical" evidence="6">
    <location>
        <begin position="33"/>
        <end position="50"/>
    </location>
</feature>
<keyword evidence="3 6" id="KW-0812">Transmembrane</keyword>
<evidence type="ECO:0000256" key="1">
    <source>
        <dbReference type="ARBA" id="ARBA00004651"/>
    </source>
</evidence>